<reference evidence="1" key="1">
    <citation type="journal article" date="2014" name="Int. J. Syst. Evol. Microbiol.">
        <title>Complete genome sequence of Corynebacterium casei LMG S-19264T (=DSM 44701T), isolated from a smear-ripened cheese.</title>
        <authorList>
            <consortium name="US DOE Joint Genome Institute (JGI-PGF)"/>
            <person name="Walter F."/>
            <person name="Albersmeier A."/>
            <person name="Kalinowski J."/>
            <person name="Ruckert C."/>
        </authorList>
    </citation>
    <scope>NUCLEOTIDE SEQUENCE</scope>
    <source>
        <strain evidence="1">JCM 5016</strain>
    </source>
</reference>
<dbReference type="RefSeq" id="WP_190060036.1">
    <property type="nucleotide sequence ID" value="NZ_BMWH01000027.1"/>
</dbReference>
<reference evidence="1" key="2">
    <citation type="submission" date="2020-09" db="EMBL/GenBank/DDBJ databases">
        <authorList>
            <person name="Sun Q."/>
            <person name="Ohkuma M."/>
        </authorList>
    </citation>
    <scope>NUCLEOTIDE SEQUENCE</scope>
    <source>
        <strain evidence="1">JCM 5016</strain>
    </source>
</reference>
<evidence type="ECO:0000313" key="1">
    <source>
        <dbReference type="EMBL" id="GHA07494.1"/>
    </source>
</evidence>
<protein>
    <submittedName>
        <fullName evidence="1">Uncharacterized protein</fullName>
    </submittedName>
</protein>
<dbReference type="AlphaFoldDB" id="A0A918VL72"/>
<name>A0A918VL72_9ACTN</name>
<sequence>MWNIFFTTLGSLVALGLGAAIGAFFERSRARVGYLSKQYLDHVSRLLQLAHAAPSSDHPNEGACATTEFEKIRKEVLDNRASVEADARLFGHKASTKLLCALHSDIEESVTKPLTKDHLSKQVKELAQQLRGPWHRRLTPQNRWFKH</sequence>
<dbReference type="EMBL" id="BMWH01000027">
    <property type="protein sequence ID" value="GHA07494.1"/>
    <property type="molecule type" value="Genomic_DNA"/>
</dbReference>
<accession>A0A918VL72</accession>
<gene>
    <name evidence="1" type="ORF">GCM10010389_53450</name>
</gene>
<evidence type="ECO:0000313" key="2">
    <source>
        <dbReference type="Proteomes" id="UP000623010"/>
    </source>
</evidence>
<comment type="caution">
    <text evidence="1">The sequence shown here is derived from an EMBL/GenBank/DDBJ whole genome shotgun (WGS) entry which is preliminary data.</text>
</comment>
<keyword evidence="2" id="KW-1185">Reference proteome</keyword>
<dbReference type="Proteomes" id="UP000623010">
    <property type="component" value="Unassembled WGS sequence"/>
</dbReference>
<proteinExistence type="predicted"/>
<organism evidence="1 2">
    <name type="scientific">Streptomyces echinoruber</name>
    <dbReference type="NCBI Taxonomy" id="68898"/>
    <lineage>
        <taxon>Bacteria</taxon>
        <taxon>Bacillati</taxon>
        <taxon>Actinomycetota</taxon>
        <taxon>Actinomycetes</taxon>
        <taxon>Kitasatosporales</taxon>
        <taxon>Streptomycetaceae</taxon>
        <taxon>Streptomyces</taxon>
    </lineage>
</organism>